<keyword evidence="2" id="KW-1133">Transmembrane helix</keyword>
<keyword evidence="4" id="KW-1185">Reference proteome</keyword>
<feature type="compositionally biased region" description="Basic and acidic residues" evidence="1">
    <location>
        <begin position="1"/>
        <end position="14"/>
    </location>
</feature>
<dbReference type="OrthoDB" id="3401220at2"/>
<evidence type="ECO:0000256" key="2">
    <source>
        <dbReference type="SAM" id="Phobius"/>
    </source>
</evidence>
<organism evidence="3 4">
    <name type="scientific">Asanoa ferruginea</name>
    <dbReference type="NCBI Taxonomy" id="53367"/>
    <lineage>
        <taxon>Bacteria</taxon>
        <taxon>Bacillati</taxon>
        <taxon>Actinomycetota</taxon>
        <taxon>Actinomycetes</taxon>
        <taxon>Micromonosporales</taxon>
        <taxon>Micromonosporaceae</taxon>
        <taxon>Asanoa</taxon>
    </lineage>
</organism>
<reference evidence="3 4" key="1">
    <citation type="submission" date="2018-08" db="EMBL/GenBank/DDBJ databases">
        <title>Sequencing the genomes of 1000 actinobacteria strains.</title>
        <authorList>
            <person name="Klenk H.-P."/>
        </authorList>
    </citation>
    <scope>NUCLEOTIDE SEQUENCE [LARGE SCALE GENOMIC DNA]</scope>
    <source>
        <strain evidence="3 4">DSM 44099</strain>
    </source>
</reference>
<dbReference type="AlphaFoldDB" id="A0A3D9ZW09"/>
<evidence type="ECO:0000313" key="4">
    <source>
        <dbReference type="Proteomes" id="UP000256913"/>
    </source>
</evidence>
<evidence type="ECO:0000256" key="1">
    <source>
        <dbReference type="SAM" id="MobiDB-lite"/>
    </source>
</evidence>
<evidence type="ECO:0000313" key="3">
    <source>
        <dbReference type="EMBL" id="REF97860.1"/>
    </source>
</evidence>
<feature type="region of interest" description="Disordered" evidence="1">
    <location>
        <begin position="1"/>
        <end position="20"/>
    </location>
</feature>
<gene>
    <name evidence="3" type="ORF">DFJ67_3867</name>
</gene>
<name>A0A3D9ZW09_9ACTN</name>
<keyword evidence="2" id="KW-0812">Transmembrane</keyword>
<dbReference type="RefSeq" id="WP_116069240.1">
    <property type="nucleotide sequence ID" value="NZ_BONB01000075.1"/>
</dbReference>
<dbReference type="EMBL" id="QUMQ01000001">
    <property type="protein sequence ID" value="REF97860.1"/>
    <property type="molecule type" value="Genomic_DNA"/>
</dbReference>
<feature type="transmembrane region" description="Helical" evidence="2">
    <location>
        <begin position="20"/>
        <end position="37"/>
    </location>
</feature>
<sequence>MAEHEPVIAPDQKKPGHRKGGQIGAVVVAISLVLMQFCNNEVSGVERIWLNGIAAGLILAVIGDAVLRRNGLRSSS</sequence>
<proteinExistence type="predicted"/>
<dbReference type="Proteomes" id="UP000256913">
    <property type="component" value="Unassembled WGS sequence"/>
</dbReference>
<protein>
    <recommendedName>
        <fullName evidence="5">DUF2631 domain-containing protein</fullName>
    </recommendedName>
</protein>
<accession>A0A3D9ZW09</accession>
<comment type="caution">
    <text evidence="3">The sequence shown here is derived from an EMBL/GenBank/DDBJ whole genome shotgun (WGS) entry which is preliminary data.</text>
</comment>
<evidence type="ECO:0008006" key="5">
    <source>
        <dbReference type="Google" id="ProtNLM"/>
    </source>
</evidence>
<feature type="transmembrane region" description="Helical" evidence="2">
    <location>
        <begin position="49"/>
        <end position="67"/>
    </location>
</feature>
<keyword evidence="2" id="KW-0472">Membrane</keyword>